<dbReference type="EMBL" id="BKCJ010346448">
    <property type="protein sequence ID" value="GEZ94963.1"/>
    <property type="molecule type" value="Genomic_DNA"/>
</dbReference>
<dbReference type="AlphaFoldDB" id="A0A699IXV7"/>
<protein>
    <submittedName>
        <fullName evidence="1">Uncharacterized protein</fullName>
    </submittedName>
</protein>
<proteinExistence type="predicted"/>
<comment type="caution">
    <text evidence="1">The sequence shown here is derived from an EMBL/GenBank/DDBJ whole genome shotgun (WGS) entry which is preliminary data.</text>
</comment>
<feature type="non-terminal residue" evidence="1">
    <location>
        <position position="1"/>
    </location>
</feature>
<reference evidence="1" key="1">
    <citation type="journal article" date="2019" name="Sci. Rep.">
        <title>Draft genome of Tanacetum cinerariifolium, the natural source of mosquito coil.</title>
        <authorList>
            <person name="Yamashiro T."/>
            <person name="Shiraishi A."/>
            <person name="Satake H."/>
            <person name="Nakayama K."/>
        </authorList>
    </citation>
    <scope>NUCLEOTIDE SEQUENCE</scope>
</reference>
<gene>
    <name evidence="1" type="ORF">Tci_566936</name>
</gene>
<name>A0A699IXV7_TANCI</name>
<evidence type="ECO:0000313" key="1">
    <source>
        <dbReference type="EMBL" id="GEZ94963.1"/>
    </source>
</evidence>
<accession>A0A699IXV7</accession>
<organism evidence="1">
    <name type="scientific">Tanacetum cinerariifolium</name>
    <name type="common">Dalmatian daisy</name>
    <name type="synonym">Chrysanthemum cinerariifolium</name>
    <dbReference type="NCBI Taxonomy" id="118510"/>
    <lineage>
        <taxon>Eukaryota</taxon>
        <taxon>Viridiplantae</taxon>
        <taxon>Streptophyta</taxon>
        <taxon>Embryophyta</taxon>
        <taxon>Tracheophyta</taxon>
        <taxon>Spermatophyta</taxon>
        <taxon>Magnoliopsida</taxon>
        <taxon>eudicotyledons</taxon>
        <taxon>Gunneridae</taxon>
        <taxon>Pentapetalae</taxon>
        <taxon>asterids</taxon>
        <taxon>campanulids</taxon>
        <taxon>Asterales</taxon>
        <taxon>Asteraceae</taxon>
        <taxon>Asteroideae</taxon>
        <taxon>Anthemideae</taxon>
        <taxon>Anthemidinae</taxon>
        <taxon>Tanacetum</taxon>
    </lineage>
</organism>
<sequence length="160" mass="18117">RSCTSERAKVYYECNEPFKSLKCLWVRSKSIAVTWLKKVVTPLIEPAIEGFADASAVLKLKHLKVDKHVCEGSSTLEDCVLLCETIEFLRTQAAHSKVTDQVIESVHWKCYGEDVGQLVIGLDKVQFNLTLFYVLLDEMVSDRYMFRSGVLNRVAGYGYG</sequence>